<reference evidence="4" key="1">
    <citation type="journal article" date="2019" name="Int. J. Syst. Evol. Microbiol.">
        <title>The Global Catalogue of Microorganisms (GCM) 10K type strain sequencing project: providing services to taxonomists for standard genome sequencing and annotation.</title>
        <authorList>
            <consortium name="The Broad Institute Genomics Platform"/>
            <consortium name="The Broad Institute Genome Sequencing Center for Infectious Disease"/>
            <person name="Wu L."/>
            <person name="Ma J."/>
        </authorList>
    </citation>
    <scope>NUCLEOTIDE SEQUENCE [LARGE SCALE GENOMIC DNA]</scope>
    <source>
        <strain evidence="4">JCM 6924</strain>
    </source>
</reference>
<evidence type="ECO:0000313" key="3">
    <source>
        <dbReference type="EMBL" id="GAA2534911.1"/>
    </source>
</evidence>
<comment type="caution">
    <text evidence="3">The sequence shown here is derived from an EMBL/GenBank/DDBJ whole genome shotgun (WGS) entry which is preliminary data.</text>
</comment>
<feature type="compositionally biased region" description="Basic and acidic residues" evidence="1">
    <location>
        <begin position="1"/>
        <end position="12"/>
    </location>
</feature>
<feature type="region of interest" description="Disordered" evidence="1">
    <location>
        <begin position="72"/>
        <end position="126"/>
    </location>
</feature>
<dbReference type="Proteomes" id="UP001501095">
    <property type="component" value="Unassembled WGS sequence"/>
</dbReference>
<organism evidence="3 4">
    <name type="scientific">Streptomyces levis</name>
    <dbReference type="NCBI Taxonomy" id="285566"/>
    <lineage>
        <taxon>Bacteria</taxon>
        <taxon>Bacillati</taxon>
        <taxon>Actinomycetota</taxon>
        <taxon>Actinomycetes</taxon>
        <taxon>Kitasatosporales</taxon>
        <taxon>Streptomycetaceae</taxon>
        <taxon>Streptomyces</taxon>
    </lineage>
</organism>
<evidence type="ECO:0000256" key="1">
    <source>
        <dbReference type="SAM" id="MobiDB-lite"/>
    </source>
</evidence>
<dbReference type="RefSeq" id="WP_344537623.1">
    <property type="nucleotide sequence ID" value="NZ_BAAATM010000010.1"/>
</dbReference>
<feature type="compositionally biased region" description="Low complexity" evidence="1">
    <location>
        <begin position="91"/>
        <end position="126"/>
    </location>
</feature>
<dbReference type="EMBL" id="BAAATM010000010">
    <property type="protein sequence ID" value="GAA2534911.1"/>
    <property type="molecule type" value="Genomic_DNA"/>
</dbReference>
<protein>
    <recommendedName>
        <fullName evidence="5">Serine/threonine protein kinase</fullName>
    </recommendedName>
</protein>
<proteinExistence type="predicted"/>
<evidence type="ECO:0008006" key="5">
    <source>
        <dbReference type="Google" id="ProtNLM"/>
    </source>
</evidence>
<keyword evidence="2" id="KW-0812">Transmembrane</keyword>
<keyword evidence="2" id="KW-0472">Membrane</keyword>
<evidence type="ECO:0000256" key="2">
    <source>
        <dbReference type="SAM" id="Phobius"/>
    </source>
</evidence>
<feature type="transmembrane region" description="Helical" evidence="2">
    <location>
        <begin position="43"/>
        <end position="63"/>
    </location>
</feature>
<gene>
    <name evidence="3" type="ORF">GCM10010423_34360</name>
</gene>
<keyword evidence="4" id="KW-1185">Reference proteome</keyword>
<evidence type="ECO:0000313" key="4">
    <source>
        <dbReference type="Proteomes" id="UP001501095"/>
    </source>
</evidence>
<name>A0ABP6B3C2_9ACTN</name>
<accession>A0ABP6B3C2</accession>
<sequence>MGKSASREDRGKRSSFSVSYEGGSQRDPSTQVKLGRLSYKGPATAMVAVTVVAMVGVVGYLWLDGRNTPGGAGAGPGTSVTPSPSAPPDPGTAAATTGTTATPAPVASGPSADRTGGATPAAADDAGAAGGASAAAVVREHRKVVLRPSGNIDLDFTNRFSDITYSMSRNDGWAIAGDSGDLATVEGPVTAESCAAATDFGFVIDRKNIRKGLTACVLTDENRVAALTVLGWQTDDNGLSSVTMDVTTWENPEAR</sequence>
<feature type="region of interest" description="Disordered" evidence="1">
    <location>
        <begin position="1"/>
        <end position="30"/>
    </location>
</feature>
<keyword evidence="2" id="KW-1133">Transmembrane helix</keyword>